<proteinExistence type="predicted"/>
<feature type="compositionally biased region" description="Basic and acidic residues" evidence="1">
    <location>
        <begin position="12"/>
        <end position="21"/>
    </location>
</feature>
<feature type="region of interest" description="Disordered" evidence="1">
    <location>
        <begin position="1"/>
        <end position="21"/>
    </location>
</feature>
<evidence type="ECO:0000313" key="2">
    <source>
        <dbReference type="EMBL" id="CAH1416866.1"/>
    </source>
</evidence>
<dbReference type="AlphaFoldDB" id="A0AAU9LUB8"/>
<reference evidence="2 3" key="1">
    <citation type="submission" date="2022-01" db="EMBL/GenBank/DDBJ databases">
        <authorList>
            <person name="Xiong W."/>
            <person name="Schranz E."/>
        </authorList>
    </citation>
    <scope>NUCLEOTIDE SEQUENCE [LARGE SCALE GENOMIC DNA]</scope>
</reference>
<evidence type="ECO:0000313" key="3">
    <source>
        <dbReference type="Proteomes" id="UP001157418"/>
    </source>
</evidence>
<sequence length="136" mass="13151">MVNIANSENLAEEEKTSFGHGEGVRKAEGVFDGGCGAERGSSCGLQGVKRLNLGMGVGMGGPGMRFGFGVGMGTGTGIGSTGTGTGTSIVTTGGTGTGAANIGTGTGDGVINETISVGTMDANDTVNANTETEIGI</sequence>
<name>A0AAU9LUB8_9ASTR</name>
<organism evidence="2 3">
    <name type="scientific">Lactuca virosa</name>
    <dbReference type="NCBI Taxonomy" id="75947"/>
    <lineage>
        <taxon>Eukaryota</taxon>
        <taxon>Viridiplantae</taxon>
        <taxon>Streptophyta</taxon>
        <taxon>Embryophyta</taxon>
        <taxon>Tracheophyta</taxon>
        <taxon>Spermatophyta</taxon>
        <taxon>Magnoliopsida</taxon>
        <taxon>eudicotyledons</taxon>
        <taxon>Gunneridae</taxon>
        <taxon>Pentapetalae</taxon>
        <taxon>asterids</taxon>
        <taxon>campanulids</taxon>
        <taxon>Asterales</taxon>
        <taxon>Asteraceae</taxon>
        <taxon>Cichorioideae</taxon>
        <taxon>Cichorieae</taxon>
        <taxon>Lactucinae</taxon>
        <taxon>Lactuca</taxon>
    </lineage>
</organism>
<evidence type="ECO:0000256" key="1">
    <source>
        <dbReference type="SAM" id="MobiDB-lite"/>
    </source>
</evidence>
<dbReference type="Proteomes" id="UP001157418">
    <property type="component" value="Unassembled WGS sequence"/>
</dbReference>
<keyword evidence="3" id="KW-1185">Reference proteome</keyword>
<gene>
    <name evidence="2" type="ORF">LVIROSA_LOCUS4602</name>
</gene>
<accession>A0AAU9LUB8</accession>
<comment type="caution">
    <text evidence="2">The sequence shown here is derived from an EMBL/GenBank/DDBJ whole genome shotgun (WGS) entry which is preliminary data.</text>
</comment>
<dbReference type="EMBL" id="CAKMRJ010000002">
    <property type="protein sequence ID" value="CAH1416866.1"/>
    <property type="molecule type" value="Genomic_DNA"/>
</dbReference>
<protein>
    <submittedName>
        <fullName evidence="2">Uncharacterized protein</fullName>
    </submittedName>
</protein>